<proteinExistence type="predicted"/>
<dbReference type="InterPro" id="IPR011009">
    <property type="entry name" value="Kinase-like_dom_sf"/>
</dbReference>
<dbReference type="Proteomes" id="UP000266723">
    <property type="component" value="Unassembled WGS sequence"/>
</dbReference>
<dbReference type="InterPro" id="IPR051681">
    <property type="entry name" value="Ser/Thr_Kinases-Pseudokinases"/>
</dbReference>
<comment type="caution">
    <text evidence="2">The sequence shown here is derived from an EMBL/GenBank/DDBJ whole genome shotgun (WGS) entry which is preliminary data.</text>
</comment>
<organism evidence="2 3">
    <name type="scientific">Brassica cretica</name>
    <name type="common">Mustard</name>
    <dbReference type="NCBI Taxonomy" id="69181"/>
    <lineage>
        <taxon>Eukaryota</taxon>
        <taxon>Viridiplantae</taxon>
        <taxon>Streptophyta</taxon>
        <taxon>Embryophyta</taxon>
        <taxon>Tracheophyta</taxon>
        <taxon>Spermatophyta</taxon>
        <taxon>Magnoliopsida</taxon>
        <taxon>eudicotyledons</taxon>
        <taxon>Gunneridae</taxon>
        <taxon>Pentapetalae</taxon>
        <taxon>rosids</taxon>
        <taxon>malvids</taxon>
        <taxon>Brassicales</taxon>
        <taxon>Brassicaceae</taxon>
        <taxon>Brassiceae</taxon>
        <taxon>Brassica</taxon>
    </lineage>
</organism>
<dbReference type="PANTHER" id="PTHR44329:SF150">
    <property type="entry name" value="PROTEIN KINASE DOMAIN-CONTAINING PROTEIN"/>
    <property type="match status" value="1"/>
</dbReference>
<protein>
    <recommendedName>
        <fullName evidence="1">Protein kinase domain-containing protein</fullName>
    </recommendedName>
</protein>
<dbReference type="PANTHER" id="PTHR44329">
    <property type="entry name" value="SERINE/THREONINE-PROTEIN KINASE TNNI3K-RELATED"/>
    <property type="match status" value="1"/>
</dbReference>
<feature type="domain" description="Protein kinase" evidence="1">
    <location>
        <begin position="1"/>
        <end position="134"/>
    </location>
</feature>
<dbReference type="SUPFAM" id="SSF56112">
    <property type="entry name" value="Protein kinase-like (PK-like)"/>
    <property type="match status" value="1"/>
</dbReference>
<evidence type="ECO:0000259" key="1">
    <source>
        <dbReference type="PROSITE" id="PS50011"/>
    </source>
</evidence>
<dbReference type="Gene3D" id="1.10.510.10">
    <property type="entry name" value="Transferase(Phosphotransferase) domain 1"/>
    <property type="match status" value="2"/>
</dbReference>
<dbReference type="PROSITE" id="PS00108">
    <property type="entry name" value="PROTEIN_KINASE_ST"/>
    <property type="match status" value="1"/>
</dbReference>
<keyword evidence="3" id="KW-1185">Reference proteome</keyword>
<dbReference type="PROSITE" id="PS50011">
    <property type="entry name" value="PROTEIN_KINASE_DOM"/>
    <property type="match status" value="1"/>
</dbReference>
<name>A0ABQ7CFN4_BRACR</name>
<dbReference type="InterPro" id="IPR000719">
    <property type="entry name" value="Prot_kinase_dom"/>
</dbReference>
<dbReference type="EMBL" id="QGKV02000832">
    <property type="protein sequence ID" value="KAF3550409.1"/>
    <property type="molecule type" value="Genomic_DNA"/>
</dbReference>
<sequence>MNYLHCCSPPIVHRDLKPQNLLVDWNLTVKPQWMAPEVLRNESADENFGAVLCELATEKIPWETLNSMQQRCNKAETHIPRTGGEAKRSTNNDATKLRPTFQELAEKLRDLQSKYTIQFQATLAALLDNSLLKG</sequence>
<evidence type="ECO:0000313" key="2">
    <source>
        <dbReference type="EMBL" id="KAF3550409.1"/>
    </source>
</evidence>
<accession>A0ABQ7CFN4</accession>
<reference evidence="2 3" key="1">
    <citation type="journal article" date="2020" name="BMC Genomics">
        <title>Intraspecific diversification of the crop wild relative Brassica cretica Lam. using demographic model selection.</title>
        <authorList>
            <person name="Kioukis A."/>
            <person name="Michalopoulou V.A."/>
            <person name="Briers L."/>
            <person name="Pirintsos S."/>
            <person name="Studholme D.J."/>
            <person name="Pavlidis P."/>
            <person name="Sarris P.F."/>
        </authorList>
    </citation>
    <scope>NUCLEOTIDE SEQUENCE [LARGE SCALE GENOMIC DNA]</scope>
    <source>
        <strain evidence="3">cv. PFS-1207/04</strain>
    </source>
</reference>
<dbReference type="InterPro" id="IPR008271">
    <property type="entry name" value="Ser/Thr_kinase_AS"/>
</dbReference>
<evidence type="ECO:0000313" key="3">
    <source>
        <dbReference type="Proteomes" id="UP000266723"/>
    </source>
</evidence>
<gene>
    <name evidence="2" type="ORF">DY000_02003732</name>
</gene>